<keyword evidence="2" id="KW-0812">Transmembrane</keyword>
<feature type="transmembrane region" description="Helical" evidence="2">
    <location>
        <begin position="12"/>
        <end position="37"/>
    </location>
</feature>
<dbReference type="eggNOG" id="COG0534">
    <property type="taxonomic scope" value="Bacteria"/>
</dbReference>
<sequence length="459" mass="49366">MKAGTTVKEIAFLAWPLILMQLASIALTTTDLIMMGMLGPTEIAAGGIAITIFGLLRTSSVGLVTPVANLLAQGWARGGFSVRARLASQVRLSLLLATLCGAFMVALMLLVFPLLRYLGQDPELLALGYSLLLFLAPSLIPLLWLQVLRNAAVALKRPGPLLLITLFAVLVNIGLNLLFVFGVGNWSGMGLPGVGLATLFTQTLMAVGFYALARRDALLSPVLRLPISRSVSLRSTRSRLFIRDMLKLGMPTGAAYASEAGFVSVLTLVAGTLGAASLAAHTLAFQFVNIAFMVSIGLSHAVSIHMSHALPQRDTERLRALARAIIRMGFVGMGVVAIIYVTFPDILIGLFLDDKTADVGLVRQIAVPLLALAALLQFADCQQNLAVGAMRGILKARDTFVLTMVGYWLIGVPVVLVFTYVFHWGVNGVWLGFFVGLSATALLLWRRFYYYVGEMKKTG</sequence>
<dbReference type="STRING" id="1424334.W822_03930"/>
<dbReference type="RefSeq" id="WP_024003852.1">
    <property type="nucleotide sequence ID" value="NZ_KI650979.1"/>
</dbReference>
<keyword evidence="2" id="KW-0472">Membrane</keyword>
<feature type="transmembrane region" description="Helical" evidence="2">
    <location>
        <begin position="193"/>
        <end position="213"/>
    </location>
</feature>
<dbReference type="HOGENOM" id="CLU_012893_6_3_4"/>
<organism evidence="3 4">
    <name type="scientific">Advenella kashmirensis W13003</name>
    <dbReference type="NCBI Taxonomy" id="1424334"/>
    <lineage>
        <taxon>Bacteria</taxon>
        <taxon>Pseudomonadati</taxon>
        <taxon>Pseudomonadota</taxon>
        <taxon>Betaproteobacteria</taxon>
        <taxon>Burkholderiales</taxon>
        <taxon>Alcaligenaceae</taxon>
    </lineage>
</organism>
<feature type="transmembrane region" description="Helical" evidence="2">
    <location>
        <begin position="283"/>
        <end position="303"/>
    </location>
</feature>
<dbReference type="NCBIfam" id="TIGR00797">
    <property type="entry name" value="matE"/>
    <property type="match status" value="1"/>
</dbReference>
<dbReference type="Proteomes" id="UP000018733">
    <property type="component" value="Unassembled WGS sequence"/>
</dbReference>
<keyword evidence="1" id="KW-0813">Transport</keyword>
<dbReference type="OrthoDB" id="9780160at2"/>
<feature type="transmembrane region" description="Helical" evidence="2">
    <location>
        <begin position="400"/>
        <end position="422"/>
    </location>
</feature>
<keyword evidence="2" id="KW-1133">Transmembrane helix</keyword>
<feature type="transmembrane region" description="Helical" evidence="2">
    <location>
        <begin position="428"/>
        <end position="445"/>
    </location>
</feature>
<accession>V8QWK6</accession>
<proteinExistence type="predicted"/>
<dbReference type="GO" id="GO:0042910">
    <property type="term" value="F:xenobiotic transmembrane transporter activity"/>
    <property type="evidence" value="ECO:0007669"/>
    <property type="project" value="InterPro"/>
</dbReference>
<dbReference type="InterPro" id="IPR050222">
    <property type="entry name" value="MATE_MdtK"/>
</dbReference>
<dbReference type="GO" id="GO:0015297">
    <property type="term" value="F:antiporter activity"/>
    <property type="evidence" value="ECO:0007669"/>
    <property type="project" value="InterPro"/>
</dbReference>
<feature type="transmembrane region" description="Helical" evidence="2">
    <location>
        <begin position="92"/>
        <end position="115"/>
    </location>
</feature>
<evidence type="ECO:0000256" key="2">
    <source>
        <dbReference type="SAM" id="Phobius"/>
    </source>
</evidence>
<feature type="transmembrane region" description="Helical" evidence="2">
    <location>
        <begin position="253"/>
        <end position="277"/>
    </location>
</feature>
<gene>
    <name evidence="3" type="ORF">W822_03930</name>
</gene>
<dbReference type="GO" id="GO:0005886">
    <property type="term" value="C:plasma membrane"/>
    <property type="evidence" value="ECO:0007669"/>
    <property type="project" value="TreeGrafter"/>
</dbReference>
<reference evidence="3 4" key="1">
    <citation type="journal article" date="2014" name="Genome Announc.">
        <title>Draft Genome Sequence of Advenella kashmirensis Strain W13003, a Polycyclic Aromatic Hydrocarbon-Degrading Bacterium.</title>
        <authorList>
            <person name="Wang X."/>
            <person name="Jin D."/>
            <person name="Zhou L."/>
            <person name="Wu L."/>
            <person name="An W."/>
            <person name="Zhao L."/>
        </authorList>
    </citation>
    <scope>NUCLEOTIDE SEQUENCE [LARGE SCALE GENOMIC DNA]</scope>
    <source>
        <strain evidence="3 4">W13003</strain>
    </source>
</reference>
<dbReference type="AlphaFoldDB" id="V8QWK6"/>
<dbReference type="EMBL" id="AYXT01000001">
    <property type="protein sequence ID" value="ETF04326.1"/>
    <property type="molecule type" value="Genomic_DNA"/>
</dbReference>
<feature type="transmembrane region" description="Helical" evidence="2">
    <location>
        <begin position="361"/>
        <end position="379"/>
    </location>
</feature>
<protein>
    <submittedName>
        <fullName evidence="3">Multidrug transporter</fullName>
    </submittedName>
</protein>
<dbReference type="Pfam" id="PF01554">
    <property type="entry name" value="MatE"/>
    <property type="match status" value="2"/>
</dbReference>
<name>V8QWK6_9BURK</name>
<dbReference type="PANTHER" id="PTHR43298:SF2">
    <property type="entry name" value="FMN_FAD EXPORTER YEEO-RELATED"/>
    <property type="match status" value="1"/>
</dbReference>
<feature type="transmembrane region" description="Helical" evidence="2">
    <location>
        <begin position="324"/>
        <end position="341"/>
    </location>
</feature>
<evidence type="ECO:0000313" key="4">
    <source>
        <dbReference type="Proteomes" id="UP000018733"/>
    </source>
</evidence>
<dbReference type="PATRIC" id="fig|1424334.3.peg.790"/>
<feature type="transmembrane region" description="Helical" evidence="2">
    <location>
        <begin position="127"/>
        <end position="148"/>
    </location>
</feature>
<dbReference type="PANTHER" id="PTHR43298">
    <property type="entry name" value="MULTIDRUG RESISTANCE PROTEIN NORM-RELATED"/>
    <property type="match status" value="1"/>
</dbReference>
<comment type="caution">
    <text evidence="3">The sequence shown here is derived from an EMBL/GenBank/DDBJ whole genome shotgun (WGS) entry which is preliminary data.</text>
</comment>
<feature type="transmembrane region" description="Helical" evidence="2">
    <location>
        <begin position="160"/>
        <end position="181"/>
    </location>
</feature>
<evidence type="ECO:0000313" key="3">
    <source>
        <dbReference type="EMBL" id="ETF04326.1"/>
    </source>
</evidence>
<dbReference type="InterPro" id="IPR002528">
    <property type="entry name" value="MATE_fam"/>
</dbReference>
<keyword evidence="4" id="KW-1185">Reference proteome</keyword>
<feature type="transmembrane region" description="Helical" evidence="2">
    <location>
        <begin position="43"/>
        <end position="71"/>
    </location>
</feature>
<evidence type="ECO:0000256" key="1">
    <source>
        <dbReference type="ARBA" id="ARBA00022448"/>
    </source>
</evidence>